<reference evidence="2 3" key="1">
    <citation type="journal article" date="2012" name="Genome Biol.">
        <title>Genome and low-iron response of an oceanic diatom adapted to chronic iron limitation.</title>
        <authorList>
            <person name="Lommer M."/>
            <person name="Specht M."/>
            <person name="Roy A.S."/>
            <person name="Kraemer L."/>
            <person name="Andreson R."/>
            <person name="Gutowska M.A."/>
            <person name="Wolf J."/>
            <person name="Bergner S.V."/>
            <person name="Schilhabel M.B."/>
            <person name="Klostermeier U.C."/>
            <person name="Beiko R.G."/>
            <person name="Rosenstiel P."/>
            <person name="Hippler M."/>
            <person name="Laroche J."/>
        </authorList>
    </citation>
    <scope>NUCLEOTIDE SEQUENCE [LARGE SCALE GENOMIC DNA]</scope>
    <source>
        <strain evidence="2 3">CCMP1005</strain>
    </source>
</reference>
<feature type="compositionally biased region" description="Gly residues" evidence="1">
    <location>
        <begin position="53"/>
        <end position="62"/>
    </location>
</feature>
<sequence length="150" mass="15446">MADSAPPPVLGPPPGASPESKRGTAGTEGRVFALVAPGSSARGGGTSSPSSPGRGGRGGVGRCGVVVRRPPPPSGNGVDREEARRDGRVYHPRAPRGRPRPRAPDGEHVLRSGGRGPGRRGRPEGRGRPRSPPPPPFGSWARGGQERRND</sequence>
<keyword evidence="3" id="KW-1185">Reference proteome</keyword>
<dbReference type="AlphaFoldDB" id="K0SHQ0"/>
<feature type="non-terminal residue" evidence="2">
    <location>
        <position position="150"/>
    </location>
</feature>
<proteinExistence type="predicted"/>
<organism evidence="2 3">
    <name type="scientific">Thalassiosira oceanica</name>
    <name type="common">Marine diatom</name>
    <dbReference type="NCBI Taxonomy" id="159749"/>
    <lineage>
        <taxon>Eukaryota</taxon>
        <taxon>Sar</taxon>
        <taxon>Stramenopiles</taxon>
        <taxon>Ochrophyta</taxon>
        <taxon>Bacillariophyta</taxon>
        <taxon>Coscinodiscophyceae</taxon>
        <taxon>Thalassiosirophycidae</taxon>
        <taxon>Thalassiosirales</taxon>
        <taxon>Thalassiosiraceae</taxon>
        <taxon>Thalassiosira</taxon>
    </lineage>
</organism>
<dbReference type="EMBL" id="AGNL01020957">
    <property type="protein sequence ID" value="EJK60536.1"/>
    <property type="molecule type" value="Genomic_DNA"/>
</dbReference>
<feature type="compositionally biased region" description="Pro residues" evidence="1">
    <location>
        <begin position="1"/>
        <end position="16"/>
    </location>
</feature>
<feature type="compositionally biased region" description="Basic residues" evidence="1">
    <location>
        <begin position="90"/>
        <end position="101"/>
    </location>
</feature>
<feature type="compositionally biased region" description="Basic and acidic residues" evidence="1">
    <location>
        <begin position="78"/>
        <end position="89"/>
    </location>
</feature>
<comment type="caution">
    <text evidence="2">The sequence shown here is derived from an EMBL/GenBank/DDBJ whole genome shotgun (WGS) entry which is preliminary data.</text>
</comment>
<evidence type="ECO:0000313" key="3">
    <source>
        <dbReference type="Proteomes" id="UP000266841"/>
    </source>
</evidence>
<name>K0SHQ0_THAOC</name>
<feature type="region of interest" description="Disordered" evidence="1">
    <location>
        <begin position="1"/>
        <end position="150"/>
    </location>
</feature>
<protein>
    <submittedName>
        <fullName evidence="2">Uncharacterized protein</fullName>
    </submittedName>
</protein>
<evidence type="ECO:0000256" key="1">
    <source>
        <dbReference type="SAM" id="MobiDB-lite"/>
    </source>
</evidence>
<accession>K0SHQ0</accession>
<gene>
    <name evidence="2" type="ORF">THAOC_19088</name>
</gene>
<dbReference type="Proteomes" id="UP000266841">
    <property type="component" value="Unassembled WGS sequence"/>
</dbReference>
<evidence type="ECO:0000313" key="2">
    <source>
        <dbReference type="EMBL" id="EJK60536.1"/>
    </source>
</evidence>